<keyword evidence="2" id="KW-1185">Reference proteome</keyword>
<gene>
    <name evidence="1" type="ORF">GCL60_16525</name>
</gene>
<reference evidence="1 2" key="1">
    <citation type="submission" date="2019-10" db="EMBL/GenBank/DDBJ databases">
        <title>New species of Slilvanegrellaceae.</title>
        <authorList>
            <person name="Pitt A."/>
            <person name="Hahn M.W."/>
        </authorList>
    </citation>
    <scope>NUCLEOTIDE SEQUENCE [LARGE SCALE GENOMIC DNA]</scope>
    <source>
        <strain evidence="1 2">SP-Ram-0.45-NSY-1</strain>
    </source>
</reference>
<dbReference type="Proteomes" id="UP000437748">
    <property type="component" value="Unassembled WGS sequence"/>
</dbReference>
<dbReference type="OrthoDB" id="2928951at2"/>
<name>A0A6N6VN63_9BACT</name>
<proteinExistence type="predicted"/>
<accession>A0A6N6VN63</accession>
<dbReference type="EMBL" id="WFLM01000009">
    <property type="protein sequence ID" value="KAB8035834.1"/>
    <property type="molecule type" value="Genomic_DNA"/>
</dbReference>
<comment type="caution">
    <text evidence="1">The sequence shown here is derived from an EMBL/GenBank/DDBJ whole genome shotgun (WGS) entry which is preliminary data.</text>
</comment>
<evidence type="ECO:0000313" key="2">
    <source>
        <dbReference type="Proteomes" id="UP000437748"/>
    </source>
</evidence>
<dbReference type="AlphaFoldDB" id="A0A6N6VN63"/>
<sequence length="107" mass="12424">MKIKSNFNCVHYFEDVAILPNVNDISDEDYNKIKDNPVFKCKLDEGLFETKYEFNLQILTQAKAIKSVNDCIDINLLNSELEKETREAVRKAILNRIKDISTPEEVK</sequence>
<protein>
    <submittedName>
        <fullName evidence="1">Uncharacterized protein</fullName>
    </submittedName>
</protein>
<dbReference type="RefSeq" id="WP_153421859.1">
    <property type="nucleotide sequence ID" value="NZ_WFLM01000009.1"/>
</dbReference>
<organism evidence="1 2">
    <name type="scientific">Silvanigrella paludirubra</name>
    <dbReference type="NCBI Taxonomy" id="2499159"/>
    <lineage>
        <taxon>Bacteria</taxon>
        <taxon>Pseudomonadati</taxon>
        <taxon>Bdellovibrionota</taxon>
        <taxon>Oligoflexia</taxon>
        <taxon>Silvanigrellales</taxon>
        <taxon>Silvanigrellaceae</taxon>
        <taxon>Silvanigrella</taxon>
    </lineage>
</organism>
<evidence type="ECO:0000313" key="1">
    <source>
        <dbReference type="EMBL" id="KAB8035834.1"/>
    </source>
</evidence>